<evidence type="ECO:0000313" key="3">
    <source>
        <dbReference type="Proteomes" id="UP001194580"/>
    </source>
</evidence>
<feature type="non-terminal residue" evidence="2">
    <location>
        <position position="69"/>
    </location>
</feature>
<dbReference type="AlphaFoldDB" id="A0AAD4H0H7"/>
<dbReference type="EMBL" id="JAAAIL010003957">
    <property type="protein sequence ID" value="KAG0248753.1"/>
    <property type="molecule type" value="Genomic_DNA"/>
</dbReference>
<protein>
    <submittedName>
        <fullName evidence="2">Uncharacterized protein</fullName>
    </submittedName>
</protein>
<keyword evidence="3" id="KW-1185">Reference proteome</keyword>
<proteinExistence type="predicted"/>
<accession>A0AAD4H0H7</accession>
<name>A0AAD4H0H7_9FUNG</name>
<comment type="caution">
    <text evidence="2">The sequence shown here is derived from an EMBL/GenBank/DDBJ whole genome shotgun (WGS) entry which is preliminary data.</text>
</comment>
<feature type="region of interest" description="Disordered" evidence="1">
    <location>
        <begin position="18"/>
        <end position="69"/>
    </location>
</feature>
<feature type="non-terminal residue" evidence="2">
    <location>
        <position position="1"/>
    </location>
</feature>
<dbReference type="Proteomes" id="UP001194580">
    <property type="component" value="Unassembled WGS sequence"/>
</dbReference>
<gene>
    <name evidence="2" type="ORF">BGZ95_007871</name>
</gene>
<sequence length="69" mass="7970">RMERSVWSGPYGALPVRILRSRGSQQGQRTKWHQGARRLTQTGDDDQGHAQQDSRAINNKHSRQSPYIR</sequence>
<evidence type="ECO:0000313" key="2">
    <source>
        <dbReference type="EMBL" id="KAG0248753.1"/>
    </source>
</evidence>
<organism evidence="2 3">
    <name type="scientific">Linnemannia exigua</name>
    <dbReference type="NCBI Taxonomy" id="604196"/>
    <lineage>
        <taxon>Eukaryota</taxon>
        <taxon>Fungi</taxon>
        <taxon>Fungi incertae sedis</taxon>
        <taxon>Mucoromycota</taxon>
        <taxon>Mortierellomycotina</taxon>
        <taxon>Mortierellomycetes</taxon>
        <taxon>Mortierellales</taxon>
        <taxon>Mortierellaceae</taxon>
        <taxon>Linnemannia</taxon>
    </lineage>
</organism>
<evidence type="ECO:0000256" key="1">
    <source>
        <dbReference type="SAM" id="MobiDB-lite"/>
    </source>
</evidence>
<reference evidence="2" key="1">
    <citation type="journal article" date="2020" name="Fungal Divers.">
        <title>Resolving the Mortierellaceae phylogeny through synthesis of multi-gene phylogenetics and phylogenomics.</title>
        <authorList>
            <person name="Vandepol N."/>
            <person name="Liber J."/>
            <person name="Desiro A."/>
            <person name="Na H."/>
            <person name="Kennedy M."/>
            <person name="Barry K."/>
            <person name="Grigoriev I.V."/>
            <person name="Miller A.N."/>
            <person name="O'Donnell K."/>
            <person name="Stajich J.E."/>
            <person name="Bonito G."/>
        </authorList>
    </citation>
    <scope>NUCLEOTIDE SEQUENCE</scope>
    <source>
        <strain evidence="2">NRRL 28262</strain>
    </source>
</reference>